<feature type="transmembrane region" description="Helical" evidence="1">
    <location>
        <begin position="110"/>
        <end position="129"/>
    </location>
</feature>
<dbReference type="OrthoDB" id="2360867at2"/>
<keyword evidence="1" id="KW-1133">Transmembrane helix</keyword>
<gene>
    <name evidence="2" type="ORF">FG384_07695</name>
</gene>
<keyword evidence="1" id="KW-0472">Membrane</keyword>
<evidence type="ECO:0000256" key="1">
    <source>
        <dbReference type="SAM" id="Phobius"/>
    </source>
</evidence>
<proteinExistence type="predicted"/>
<reference evidence="2 3" key="1">
    <citation type="submission" date="2019-06" db="EMBL/GenBank/DDBJ databases">
        <title>Psychrobacillus vulpis sp. nov., a new species isolated from feces of a red fox that inhabits in The Tablas de Daimiel Natural Park, Albacete, Spain.</title>
        <authorList>
            <person name="Rodriguez M."/>
            <person name="Reina J.C."/>
            <person name="Bejar V."/>
            <person name="Llamas I."/>
        </authorList>
    </citation>
    <scope>NUCLEOTIDE SEQUENCE [LARGE SCALE GENOMIC DNA]</scope>
    <source>
        <strain evidence="2 3">Z8</strain>
    </source>
</reference>
<dbReference type="AlphaFoldDB" id="A0A544TS97"/>
<keyword evidence="3" id="KW-1185">Reference proteome</keyword>
<feature type="transmembrane region" description="Helical" evidence="1">
    <location>
        <begin position="33"/>
        <end position="51"/>
    </location>
</feature>
<evidence type="ECO:0000313" key="3">
    <source>
        <dbReference type="Proteomes" id="UP000316626"/>
    </source>
</evidence>
<accession>A0A544TS97</accession>
<feature type="transmembrane region" description="Helical" evidence="1">
    <location>
        <begin position="135"/>
        <end position="151"/>
    </location>
</feature>
<feature type="transmembrane region" description="Helical" evidence="1">
    <location>
        <begin position="7"/>
        <end position="27"/>
    </location>
</feature>
<evidence type="ECO:0000313" key="2">
    <source>
        <dbReference type="EMBL" id="TQR20317.1"/>
    </source>
</evidence>
<feature type="transmembrane region" description="Helical" evidence="1">
    <location>
        <begin position="185"/>
        <end position="206"/>
    </location>
</feature>
<protein>
    <submittedName>
        <fullName evidence="2">Uncharacterized protein</fullName>
    </submittedName>
</protein>
<sequence length="212" mass="25002">MKKLDVGFTAAGATMTIIFLLLVNYLTSPSYPWFLYPFFVLLLSVIGLYCAKKGKHKLLSVLYSAIIIVFLITENVLYTPQYPWFLYATFPILWWPILVFLGTRAKMMTTAWIGSMSIILYYLILNTFLSPGYPWVIYPAFVVLWWPLALYHAQKKTYFKFSIHASILIIVFFILVNFISSPQTIWAVYPIFCVLWWPLSMYYFVFKRRMEH</sequence>
<dbReference type="RefSeq" id="WP_142642013.1">
    <property type="nucleotide sequence ID" value="NZ_VDGI01000006.1"/>
</dbReference>
<feature type="transmembrane region" description="Helical" evidence="1">
    <location>
        <begin position="84"/>
        <end position="103"/>
    </location>
</feature>
<feature type="transmembrane region" description="Helical" evidence="1">
    <location>
        <begin position="58"/>
        <end position="78"/>
    </location>
</feature>
<name>A0A544TS97_9BACI</name>
<dbReference type="EMBL" id="VDGI01000006">
    <property type="protein sequence ID" value="TQR20317.1"/>
    <property type="molecule type" value="Genomic_DNA"/>
</dbReference>
<feature type="transmembrane region" description="Helical" evidence="1">
    <location>
        <begin position="158"/>
        <end position="179"/>
    </location>
</feature>
<keyword evidence="1" id="KW-0812">Transmembrane</keyword>
<comment type="caution">
    <text evidence="2">The sequence shown here is derived from an EMBL/GenBank/DDBJ whole genome shotgun (WGS) entry which is preliminary data.</text>
</comment>
<dbReference type="Proteomes" id="UP000316626">
    <property type="component" value="Unassembled WGS sequence"/>
</dbReference>
<organism evidence="2 3">
    <name type="scientific">Psychrobacillus vulpis</name>
    <dbReference type="NCBI Taxonomy" id="2325572"/>
    <lineage>
        <taxon>Bacteria</taxon>
        <taxon>Bacillati</taxon>
        <taxon>Bacillota</taxon>
        <taxon>Bacilli</taxon>
        <taxon>Bacillales</taxon>
        <taxon>Bacillaceae</taxon>
        <taxon>Psychrobacillus</taxon>
    </lineage>
</organism>